<proteinExistence type="predicted"/>
<dbReference type="Proteomes" id="UP000001975">
    <property type="component" value="Chromosome"/>
</dbReference>
<dbReference type="KEGG" id="hwa:HQ_3535B"/>
<gene>
    <name evidence="2" type="ordered locus">HQ_3535B</name>
</gene>
<organism evidence="2 3">
    <name type="scientific">Haloquadratum walsbyi (strain DSM 16790 / HBSQ001)</name>
    <dbReference type="NCBI Taxonomy" id="362976"/>
    <lineage>
        <taxon>Archaea</taxon>
        <taxon>Methanobacteriati</taxon>
        <taxon>Methanobacteriota</taxon>
        <taxon>Stenosarchaea group</taxon>
        <taxon>Halobacteria</taxon>
        <taxon>Halobacteriales</taxon>
        <taxon>Haloferacaceae</taxon>
        <taxon>Haloquadratum</taxon>
    </lineage>
</organism>
<dbReference type="HOGENOM" id="CLU_200153_0_0_2"/>
<keyword evidence="1" id="KW-0175">Coiled coil</keyword>
<evidence type="ECO:0000256" key="1">
    <source>
        <dbReference type="SAM" id="Coils"/>
    </source>
</evidence>
<accession>M5ETB9</accession>
<sequence length="74" mass="8714">MVHRIPSMSKYRAIMTTTDRKRISGKSDVSTKKKYQTIHRIRSRIEELTEDAAILEENNPELHEELREAVCKDE</sequence>
<evidence type="ECO:0000313" key="3">
    <source>
        <dbReference type="Proteomes" id="UP000001975"/>
    </source>
</evidence>
<dbReference type="AlphaFoldDB" id="M5ETB9"/>
<evidence type="ECO:0000313" key="2">
    <source>
        <dbReference type="EMBL" id="CCV02670.1"/>
    </source>
</evidence>
<name>M5ETB9_HALWD</name>
<dbReference type="eggNOG" id="arCOG08128">
    <property type="taxonomic scope" value="Archaea"/>
</dbReference>
<keyword evidence="3" id="KW-1185">Reference proteome</keyword>
<reference evidence="2 3" key="1">
    <citation type="journal article" date="2006" name="BMC Genomics">
        <title>The genome of the square archaeon Haloquadratum walsbyi: life at the limits of water activity.</title>
        <authorList>
            <person name="Bolhuis H.H."/>
            <person name="Palm P.P."/>
            <person name="Wende A.W."/>
            <person name="Falb M.M."/>
            <person name="Rampp M.M."/>
            <person name="Rodriguez-Valera F.F."/>
            <person name="Pfeiffer F.F."/>
            <person name="Oesterhelt D.D."/>
        </authorList>
    </citation>
    <scope>NUCLEOTIDE SEQUENCE [LARGE SCALE GENOMIC DNA]</scope>
    <source>
        <strain evidence="3">DSM 16790 / HBSQ001</strain>
    </source>
</reference>
<feature type="coiled-coil region" evidence="1">
    <location>
        <begin position="38"/>
        <end position="65"/>
    </location>
</feature>
<protein>
    <submittedName>
        <fullName evidence="2">Uncharacterized protein</fullName>
    </submittedName>
</protein>
<dbReference type="EMBL" id="AM180088">
    <property type="protein sequence ID" value="CCV02670.1"/>
    <property type="molecule type" value="Genomic_DNA"/>
</dbReference>